<dbReference type="AlphaFoldDB" id="A0A510JAW0"/>
<name>A0A510JAW0_9FUSO</name>
<dbReference type="GO" id="GO:0005886">
    <property type="term" value="C:plasma membrane"/>
    <property type="evidence" value="ECO:0007669"/>
    <property type="project" value="TreeGrafter"/>
</dbReference>
<comment type="subcellular location">
    <subcellularLocation>
        <location evidence="1">Membrane</location>
        <topology evidence="1">Multi-pass membrane protein</topology>
    </subcellularLocation>
</comment>
<feature type="transmembrane region" description="Helical" evidence="8">
    <location>
        <begin position="337"/>
        <end position="360"/>
    </location>
</feature>
<evidence type="ECO:0000256" key="3">
    <source>
        <dbReference type="ARBA" id="ARBA00022692"/>
    </source>
</evidence>
<feature type="domain" description="RCK C-terminal" evidence="9">
    <location>
        <begin position="442"/>
        <end position="525"/>
    </location>
</feature>
<evidence type="ECO:0000256" key="2">
    <source>
        <dbReference type="ARBA" id="ARBA00022448"/>
    </source>
</evidence>
<dbReference type="Pfam" id="PF02080">
    <property type="entry name" value="TrkA_C"/>
    <property type="match status" value="1"/>
</dbReference>
<evidence type="ECO:0000313" key="10">
    <source>
        <dbReference type="EMBL" id="BBM35325.1"/>
    </source>
</evidence>
<dbReference type="CDD" id="cd01031">
    <property type="entry name" value="EriC"/>
    <property type="match status" value="1"/>
</dbReference>
<reference evidence="10 11" key="1">
    <citation type="submission" date="2019-07" db="EMBL/GenBank/DDBJ databases">
        <title>Complete Genome Sequence of Leptotrichia goodfellowii Strain JCM 16774.</title>
        <authorList>
            <person name="Watanabe S."/>
            <person name="Cui L."/>
        </authorList>
    </citation>
    <scope>NUCLEOTIDE SEQUENCE [LARGE SCALE GENOMIC DNA]</scope>
    <source>
        <strain evidence="10 11">JCM16774</strain>
    </source>
</reference>
<feature type="transmembrane region" description="Helical" evidence="8">
    <location>
        <begin position="367"/>
        <end position="392"/>
    </location>
</feature>
<evidence type="ECO:0000256" key="8">
    <source>
        <dbReference type="SAM" id="Phobius"/>
    </source>
</evidence>
<evidence type="ECO:0000256" key="7">
    <source>
        <dbReference type="ARBA" id="ARBA00023214"/>
    </source>
</evidence>
<proteinExistence type="predicted"/>
<dbReference type="PROSITE" id="PS51202">
    <property type="entry name" value="RCK_C"/>
    <property type="match status" value="1"/>
</dbReference>
<dbReference type="Pfam" id="PF00654">
    <property type="entry name" value="Voltage_CLC"/>
    <property type="match status" value="1"/>
</dbReference>
<evidence type="ECO:0000256" key="6">
    <source>
        <dbReference type="ARBA" id="ARBA00023136"/>
    </source>
</evidence>
<dbReference type="SUPFAM" id="SSF81340">
    <property type="entry name" value="Clc chloride channel"/>
    <property type="match status" value="1"/>
</dbReference>
<feature type="transmembrane region" description="Helical" evidence="8">
    <location>
        <begin position="62"/>
        <end position="83"/>
    </location>
</feature>
<dbReference type="OrthoDB" id="9812438at2"/>
<dbReference type="InterPro" id="IPR014743">
    <property type="entry name" value="Cl-channel_core"/>
</dbReference>
<dbReference type="SUPFAM" id="SSF116726">
    <property type="entry name" value="TrkA C-terminal domain-like"/>
    <property type="match status" value="1"/>
</dbReference>
<dbReference type="KEGG" id="lgo:JCM16774_0232"/>
<accession>A0A510JAW0</accession>
<dbReference type="EMBL" id="AP019822">
    <property type="protein sequence ID" value="BBM35325.1"/>
    <property type="molecule type" value="Genomic_DNA"/>
</dbReference>
<evidence type="ECO:0000256" key="1">
    <source>
        <dbReference type="ARBA" id="ARBA00004141"/>
    </source>
</evidence>
<protein>
    <submittedName>
        <fullName evidence="10">Chloride channel core</fullName>
    </submittedName>
</protein>
<feature type="transmembrane region" description="Helical" evidence="8">
    <location>
        <begin position="160"/>
        <end position="185"/>
    </location>
</feature>
<dbReference type="Gene3D" id="1.10.3080.10">
    <property type="entry name" value="Clc chloride channel"/>
    <property type="match status" value="1"/>
</dbReference>
<evidence type="ECO:0000313" key="11">
    <source>
        <dbReference type="Proteomes" id="UP000321606"/>
    </source>
</evidence>
<evidence type="ECO:0000256" key="5">
    <source>
        <dbReference type="ARBA" id="ARBA00023065"/>
    </source>
</evidence>
<keyword evidence="4 8" id="KW-1133">Transmembrane helix</keyword>
<keyword evidence="3 8" id="KW-0812">Transmembrane</keyword>
<dbReference type="GO" id="GO:0006813">
    <property type="term" value="P:potassium ion transport"/>
    <property type="evidence" value="ECO:0007669"/>
    <property type="project" value="InterPro"/>
</dbReference>
<dbReference type="PANTHER" id="PTHR45711:SF6">
    <property type="entry name" value="CHLORIDE CHANNEL PROTEIN"/>
    <property type="match status" value="1"/>
</dbReference>
<organism evidence="10 11">
    <name type="scientific">Pseudoleptotrichia goodfellowii</name>
    <dbReference type="NCBI Taxonomy" id="157692"/>
    <lineage>
        <taxon>Bacteria</taxon>
        <taxon>Fusobacteriati</taxon>
        <taxon>Fusobacteriota</taxon>
        <taxon>Fusobacteriia</taxon>
        <taxon>Fusobacteriales</taxon>
        <taxon>Leptotrichiaceae</taxon>
        <taxon>Pseudoleptotrichia</taxon>
    </lineage>
</organism>
<feature type="transmembrane region" description="Helical" evidence="8">
    <location>
        <begin position="232"/>
        <end position="261"/>
    </location>
</feature>
<evidence type="ECO:0000259" key="9">
    <source>
        <dbReference type="PROSITE" id="PS51202"/>
    </source>
</evidence>
<keyword evidence="5" id="KW-0406">Ion transport</keyword>
<dbReference type="InterPro" id="IPR036721">
    <property type="entry name" value="RCK_C_sf"/>
</dbReference>
<feature type="transmembrane region" description="Helical" evidence="8">
    <location>
        <begin position="273"/>
        <end position="290"/>
    </location>
</feature>
<keyword evidence="6 8" id="KW-0472">Membrane</keyword>
<dbReference type="GO" id="GO:0005247">
    <property type="term" value="F:voltage-gated chloride channel activity"/>
    <property type="evidence" value="ECO:0007669"/>
    <property type="project" value="TreeGrafter"/>
</dbReference>
<feature type="transmembrane region" description="Helical" evidence="8">
    <location>
        <begin position="21"/>
        <end position="42"/>
    </location>
</feature>
<feature type="transmembrane region" description="Helical" evidence="8">
    <location>
        <begin position="311"/>
        <end position="331"/>
    </location>
</feature>
<feature type="transmembrane region" description="Helical" evidence="8">
    <location>
        <begin position="191"/>
        <end position="211"/>
    </location>
</feature>
<evidence type="ECO:0000256" key="4">
    <source>
        <dbReference type="ARBA" id="ARBA00022989"/>
    </source>
</evidence>
<dbReference type="PRINTS" id="PR00762">
    <property type="entry name" value="CLCHANNEL"/>
</dbReference>
<dbReference type="RefSeq" id="WP_036055983.1">
    <property type="nucleotide sequence ID" value="NZ_AP019822.1"/>
</dbReference>
<feature type="transmembrane region" description="Helical" evidence="8">
    <location>
        <begin position="398"/>
        <end position="416"/>
    </location>
</feature>
<keyword evidence="7" id="KW-0868">Chloride</keyword>
<gene>
    <name evidence="10" type="ORF">JCM16774_0232</name>
</gene>
<dbReference type="Gene3D" id="3.30.70.1450">
    <property type="entry name" value="Regulator of K+ conductance, C-terminal domain"/>
    <property type="match status" value="1"/>
</dbReference>
<dbReference type="GO" id="GO:0008324">
    <property type="term" value="F:monoatomic cation transmembrane transporter activity"/>
    <property type="evidence" value="ECO:0007669"/>
    <property type="project" value="InterPro"/>
</dbReference>
<keyword evidence="2" id="KW-0813">Transport</keyword>
<dbReference type="Proteomes" id="UP000321606">
    <property type="component" value="Chromosome"/>
</dbReference>
<sequence>MAKGILRELHDINSLKSRRKSTVLIFFCFLTGIVTGGVVASYRLLLDKIAYFRHDFFKDMSLGRVIIGMSIFILIGIAVQFMLSKYPMISGSGIPQVNGLLQKKVGFNWFPELICKFVGGVLAIGTGMSLGREGPSIHLGALIGDGINKLSKRTSVEEKYLVTCGASAGLSAAFNAPLAGAIFALEELHKFFSPLLLICVLVASGAANYVSRTILKTGITFQHNFVLPDGTSPLFAIVTTVIFCVIMAVSGKAFGYFLVYFQKKYKGVKLNKYLKISCFMIIAYLTAVFFREVTGGGHDLIENMFQADVPLKILFVILILKFFYSMLSYSTGFPGGIFLPMLVIGALVGKVYGVILVNYFSASNEFIVHFMLLGMAAYFTAVVKAPITGIILILEMTGNFSCLFLLTITATITYILTEMMKMEPIYEVLFENMFAKSETEKKGSHSPGKENKIVTLLIHVGADSELENKKIKDLNLPKKLLIVSVRANGKEYIPDGETVVRSGNQLVIVTDYKTAQKYAYDLKDKGIKIL</sequence>
<dbReference type="STRING" id="714315.GCA_000516535_00247"/>
<dbReference type="InterPro" id="IPR006037">
    <property type="entry name" value="RCK_C"/>
</dbReference>
<dbReference type="PANTHER" id="PTHR45711">
    <property type="entry name" value="CHLORIDE CHANNEL PROTEIN"/>
    <property type="match status" value="1"/>
</dbReference>
<dbReference type="InterPro" id="IPR001807">
    <property type="entry name" value="ClC"/>
</dbReference>